<reference evidence="2" key="1">
    <citation type="submission" date="2020-05" db="UniProtKB">
        <authorList>
            <consortium name="EnsemblMetazoa"/>
        </authorList>
    </citation>
    <scope>IDENTIFICATION</scope>
    <source>
        <strain evidence="2">TTRI</strain>
    </source>
</reference>
<feature type="chain" id="PRO_5008398533" evidence="1">
    <location>
        <begin position="25"/>
        <end position="151"/>
    </location>
</feature>
<name>A0A1A9UI40_GLOAU</name>
<evidence type="ECO:0000313" key="2">
    <source>
        <dbReference type="EnsemblMetazoa" id="GAUT005559-PA"/>
    </source>
</evidence>
<proteinExistence type="predicted"/>
<dbReference type="VEuPathDB" id="VectorBase:GAUT005559"/>
<evidence type="ECO:0000313" key="3">
    <source>
        <dbReference type="Proteomes" id="UP000078200"/>
    </source>
</evidence>
<evidence type="ECO:0000256" key="1">
    <source>
        <dbReference type="SAM" id="SignalP"/>
    </source>
</evidence>
<organism evidence="2 3">
    <name type="scientific">Glossina austeni</name>
    <name type="common">Savannah tsetse fly</name>
    <dbReference type="NCBI Taxonomy" id="7395"/>
    <lineage>
        <taxon>Eukaryota</taxon>
        <taxon>Metazoa</taxon>
        <taxon>Ecdysozoa</taxon>
        <taxon>Arthropoda</taxon>
        <taxon>Hexapoda</taxon>
        <taxon>Insecta</taxon>
        <taxon>Pterygota</taxon>
        <taxon>Neoptera</taxon>
        <taxon>Endopterygota</taxon>
        <taxon>Diptera</taxon>
        <taxon>Brachycera</taxon>
        <taxon>Muscomorpha</taxon>
        <taxon>Hippoboscoidea</taxon>
        <taxon>Glossinidae</taxon>
        <taxon>Glossina</taxon>
    </lineage>
</organism>
<feature type="signal peptide" evidence="1">
    <location>
        <begin position="1"/>
        <end position="24"/>
    </location>
</feature>
<accession>A0A1A9UI40</accession>
<protein>
    <submittedName>
        <fullName evidence="2">Uncharacterized protein</fullName>
    </submittedName>
</protein>
<dbReference type="AlphaFoldDB" id="A0A1A9UI40"/>
<keyword evidence="3" id="KW-1185">Reference proteome</keyword>
<dbReference type="Proteomes" id="UP000078200">
    <property type="component" value="Unassembled WGS sequence"/>
</dbReference>
<dbReference type="EnsemblMetazoa" id="GAUT005559-RA">
    <property type="protein sequence ID" value="GAUT005559-PA"/>
    <property type="gene ID" value="GAUT005559"/>
</dbReference>
<keyword evidence="1" id="KW-0732">Signal</keyword>
<sequence length="151" mass="16936">MAANAAILELLSLLSSVFIEYCTQFHLIQSKLALAYIPNSVQKWYNPVKGDRNPRCDIVDVVFGSDDSDVMLSGFDCILPLRLVRDIFIALQMISLASLVHTLMRATVDVLNTNGNDCNENNHNRDNDAGAIKGIVIVSEFERMRVLREKH</sequence>